<organism evidence="1 2">
    <name type="scientific">Macrostomum lignano</name>
    <dbReference type="NCBI Taxonomy" id="282301"/>
    <lineage>
        <taxon>Eukaryota</taxon>
        <taxon>Metazoa</taxon>
        <taxon>Spiralia</taxon>
        <taxon>Lophotrochozoa</taxon>
        <taxon>Platyhelminthes</taxon>
        <taxon>Rhabditophora</taxon>
        <taxon>Macrostomorpha</taxon>
        <taxon>Macrostomida</taxon>
        <taxon>Macrostomidae</taxon>
        <taxon>Macrostomum</taxon>
    </lineage>
</organism>
<dbReference type="Proteomes" id="UP000095280">
    <property type="component" value="Unplaced"/>
</dbReference>
<evidence type="ECO:0000313" key="2">
    <source>
        <dbReference type="WBParaSite" id="maker-unitig_15814-snap-gene-0.1-mRNA-1"/>
    </source>
</evidence>
<evidence type="ECO:0000313" key="1">
    <source>
        <dbReference type="Proteomes" id="UP000095280"/>
    </source>
</evidence>
<proteinExistence type="predicted"/>
<reference evidence="2" key="1">
    <citation type="submission" date="2016-11" db="UniProtKB">
        <authorList>
            <consortium name="WormBaseParasite"/>
        </authorList>
    </citation>
    <scope>IDENTIFICATION</scope>
</reference>
<name>A0A1I8F2I2_9PLAT</name>
<keyword evidence="1" id="KW-1185">Reference proteome</keyword>
<sequence>QRRFRPLDSRRRRTAAVTASRCHRRSRLDPVGLCDAKTVDQVWQPRERGWNWSWSIWNTHDLPLTRTTADATKVDHSED</sequence>
<protein>
    <submittedName>
        <fullName evidence="2">Ricin B-type lectin domain-containing protein</fullName>
    </submittedName>
</protein>
<dbReference type="WBParaSite" id="maker-unitig_15814-snap-gene-0.1-mRNA-1">
    <property type="protein sequence ID" value="maker-unitig_15814-snap-gene-0.1-mRNA-1"/>
    <property type="gene ID" value="maker-unitig_15814-snap-gene-0.1"/>
</dbReference>
<dbReference type="AlphaFoldDB" id="A0A1I8F2I2"/>
<accession>A0A1I8F2I2</accession>